<dbReference type="AlphaFoldDB" id="A0A7R7WMK6"/>
<protein>
    <submittedName>
        <fullName evidence="1">Uncharacterized protein</fullName>
    </submittedName>
</protein>
<evidence type="ECO:0000313" key="2">
    <source>
        <dbReference type="Proteomes" id="UP000661280"/>
    </source>
</evidence>
<name>A0A7R7WMK6_ASPKA</name>
<sequence>MLRYTRASRISQPSHGVPGKIIRAEQAIHARPAVIEQLQAPRLISTSSHPPENTSDPPLHLVLTFASLSLLPPPPPSTSYSSNLPDLSVCPPFPFAAGAFEDTSAASEVLSHPWLWLVPPVGLRLVGFSPIPRSRPLPSCVACSPPCPPRLILPRIFGQLASVNKYTNPFFS</sequence>
<dbReference type="GeneID" id="64966525"/>
<accession>A0A7R7WMK6</accession>
<reference evidence="1" key="1">
    <citation type="submission" date="2021-01" db="EMBL/GenBank/DDBJ databases">
        <authorList>
            <consortium name="Aspergillus luchuensis mut. kawachii IFO 4304 genome sequencing consortium"/>
            <person name="Kazuki M."/>
            <person name="Futagami T."/>
        </authorList>
    </citation>
    <scope>NUCLEOTIDE SEQUENCE</scope>
    <source>
        <strain evidence="1">IFO 4308</strain>
    </source>
</reference>
<dbReference type="KEGG" id="aluc:AKAW2_81005S"/>
<evidence type="ECO:0000313" key="1">
    <source>
        <dbReference type="EMBL" id="BCS05204.1"/>
    </source>
</evidence>
<gene>
    <name evidence="1" type="ORF">AKAW2_81005S</name>
</gene>
<organism evidence="1 2">
    <name type="scientific">Aspergillus kawachii</name>
    <name type="common">White koji mold</name>
    <name type="synonym">Aspergillus awamori var. kawachi</name>
    <dbReference type="NCBI Taxonomy" id="1069201"/>
    <lineage>
        <taxon>Eukaryota</taxon>
        <taxon>Fungi</taxon>
        <taxon>Dikarya</taxon>
        <taxon>Ascomycota</taxon>
        <taxon>Pezizomycotina</taxon>
        <taxon>Eurotiomycetes</taxon>
        <taxon>Eurotiomycetidae</taxon>
        <taxon>Eurotiales</taxon>
        <taxon>Aspergillaceae</taxon>
        <taxon>Aspergillus</taxon>
        <taxon>Aspergillus subgen. Circumdati</taxon>
    </lineage>
</organism>
<keyword evidence="2" id="KW-1185">Reference proteome</keyword>
<dbReference type="EMBL" id="AP024432">
    <property type="protein sequence ID" value="BCS05204.1"/>
    <property type="molecule type" value="Genomic_DNA"/>
</dbReference>
<dbReference type="OrthoDB" id="10416387at2759"/>
<dbReference type="Proteomes" id="UP000661280">
    <property type="component" value="Chromosome 8"/>
</dbReference>
<proteinExistence type="predicted"/>
<dbReference type="RefSeq" id="XP_041548966.1">
    <property type="nucleotide sequence ID" value="XM_041682088.1"/>
</dbReference>
<reference evidence="1" key="2">
    <citation type="submission" date="2021-02" db="EMBL/GenBank/DDBJ databases">
        <title>Aspergillus luchuensis mut. kawachii IFO 4304 genome sequence.</title>
        <authorList>
            <person name="Mori K."/>
            <person name="Kadooka C."/>
            <person name="Goto M."/>
            <person name="Futagami T."/>
        </authorList>
    </citation>
    <scope>NUCLEOTIDE SEQUENCE</scope>
    <source>
        <strain evidence="1">IFO 4308</strain>
    </source>
</reference>